<organism evidence="1 2">
    <name type="scientific">Vibrio cholerae</name>
    <dbReference type="NCBI Taxonomy" id="666"/>
    <lineage>
        <taxon>Bacteria</taxon>
        <taxon>Pseudomonadati</taxon>
        <taxon>Pseudomonadota</taxon>
        <taxon>Gammaproteobacteria</taxon>
        <taxon>Vibrionales</taxon>
        <taxon>Vibrionaceae</taxon>
        <taxon>Vibrio</taxon>
    </lineage>
</organism>
<evidence type="ECO:0000313" key="2">
    <source>
        <dbReference type="Proteomes" id="UP000323819"/>
    </source>
</evidence>
<reference evidence="1 2" key="1">
    <citation type="submission" date="2019-06" db="EMBL/GenBank/DDBJ databases">
        <title>Vibrio cholerae phylogeny based on whole-genome sequencing reveals genetic diversity and population strucutre.</title>
        <authorList>
            <person name="Zhiqiu Y."/>
            <person name="Bin L."/>
            <person name="Lingyan J."/>
        </authorList>
    </citation>
    <scope>NUCLEOTIDE SEQUENCE [LARGE SCALE GENOMIC DNA]</scope>
    <source>
        <strain evidence="1 2">N2814</strain>
    </source>
</reference>
<evidence type="ECO:0000313" key="1">
    <source>
        <dbReference type="EMBL" id="TXX65742.1"/>
    </source>
</evidence>
<evidence type="ECO:0008006" key="3">
    <source>
        <dbReference type="Google" id="ProtNLM"/>
    </source>
</evidence>
<dbReference type="EMBL" id="VSIJ01000025">
    <property type="protein sequence ID" value="TXX65742.1"/>
    <property type="molecule type" value="Genomic_DNA"/>
</dbReference>
<accession>A0ABD7SLG8</accession>
<dbReference type="RefSeq" id="WP_142548876.1">
    <property type="nucleotide sequence ID" value="NZ_JAMXOG010000038.1"/>
</dbReference>
<name>A0ABD7SLG8_VIBCL</name>
<comment type="caution">
    <text evidence="1">The sequence shown here is derived from an EMBL/GenBank/DDBJ whole genome shotgun (WGS) entry which is preliminary data.</text>
</comment>
<protein>
    <recommendedName>
        <fullName evidence="3">Apea-like HEPN domain-containing protein</fullName>
    </recommendedName>
</protein>
<gene>
    <name evidence="1" type="ORF">FXF03_09810</name>
</gene>
<sequence>MKINHTCIVCVGERKSMADATKLVSVTDSRAYPLECKFGHQTIVFLSDFKFQILFEIGLHAIKDGYYREAVSSFSAALERFYEHFTKTVLFRKEGADNLDKCWKLVSNQSERQLGAFIFLYLSEVGELPTILKSEDSGFRNSVIHKGKIPTKQEAITFGQKVSDLIMPKFEILLDNYWDQSLDMLFSQDLDLDPEHYGKPASSRDINAFLSTIAKEKSVAKYVEELV</sequence>
<dbReference type="Proteomes" id="UP000323819">
    <property type="component" value="Unassembled WGS sequence"/>
</dbReference>
<dbReference type="AlphaFoldDB" id="A0ABD7SLG8"/>
<proteinExistence type="predicted"/>